<gene>
    <name evidence="1" type="ORF">G6M90_00g001000</name>
</gene>
<dbReference type="GO" id="GO:0005743">
    <property type="term" value="C:mitochondrial inner membrane"/>
    <property type="evidence" value="ECO:0007669"/>
    <property type="project" value="TreeGrafter"/>
</dbReference>
<dbReference type="SUPFAM" id="SSF52540">
    <property type="entry name" value="P-loop containing nucleoside triphosphate hydrolases"/>
    <property type="match status" value="1"/>
</dbReference>
<name>A0A7D5YP29_9HYPO</name>
<dbReference type="Gene3D" id="3.40.50.300">
    <property type="entry name" value="P-loop containing nucleotide triphosphate hydrolases"/>
    <property type="match status" value="1"/>
</dbReference>
<dbReference type="Proteomes" id="UP000510686">
    <property type="component" value="Chromosome 1"/>
</dbReference>
<dbReference type="GO" id="GO:0015421">
    <property type="term" value="F:ABC-type oligopeptide transporter activity"/>
    <property type="evidence" value="ECO:0007669"/>
    <property type="project" value="TreeGrafter"/>
</dbReference>
<proteinExistence type="predicted"/>
<accession>A0A7D5YP29</accession>
<dbReference type="AlphaFoldDB" id="A0A7D5YP29"/>
<evidence type="ECO:0000313" key="2">
    <source>
        <dbReference type="Proteomes" id="UP000510686"/>
    </source>
</evidence>
<dbReference type="GO" id="GO:0090374">
    <property type="term" value="P:oligopeptide export from mitochondrion"/>
    <property type="evidence" value="ECO:0007669"/>
    <property type="project" value="TreeGrafter"/>
</dbReference>
<dbReference type="InterPro" id="IPR039421">
    <property type="entry name" value="Type_1_exporter"/>
</dbReference>
<dbReference type="PANTHER" id="PTHR43394:SF27">
    <property type="entry name" value="ATP-DEPENDENT TRANSLOCASE ABCB1-LIKE"/>
    <property type="match status" value="1"/>
</dbReference>
<dbReference type="RefSeq" id="XP_014542970.1">
    <property type="nucleotide sequence ID" value="XM_014687484.1"/>
</dbReference>
<dbReference type="PANTHER" id="PTHR43394">
    <property type="entry name" value="ATP-DEPENDENT PERMEASE MDL1, MITOCHONDRIAL"/>
    <property type="match status" value="1"/>
</dbReference>
<sequence length="109" mass="11829">MARSVLRNPKISQVSPTHAKEEFCKILCPSRLLNEATSTLDPLSEAVVQQALAAAAVGQATIALAHANRIYVFGNGWAVVWAVEQGTRAGLMTERGRYWEFVGLQSMGN</sequence>
<reference evidence="1 2" key="1">
    <citation type="submission" date="2020-07" db="EMBL/GenBank/DDBJ databases">
        <title>Telomere length de novo assembly of all 7 chromosomes of the fungus, Metarhizium brunneum, using a novel assembly pipeline.</title>
        <authorList>
            <person name="Saud z."/>
            <person name="Kortsinoglou A."/>
            <person name="Kouvelis V.N."/>
            <person name="Butt T.M."/>
        </authorList>
    </citation>
    <scope>NUCLEOTIDE SEQUENCE [LARGE SCALE GENOMIC DNA]</scope>
    <source>
        <strain evidence="1 2">4556</strain>
    </source>
</reference>
<dbReference type="InterPro" id="IPR027417">
    <property type="entry name" value="P-loop_NTPase"/>
</dbReference>
<dbReference type="KEGG" id="mbrn:26244343"/>
<dbReference type="GeneID" id="26244343"/>
<organism evidence="1 2">
    <name type="scientific">Metarhizium brunneum</name>
    <dbReference type="NCBI Taxonomy" id="500148"/>
    <lineage>
        <taxon>Eukaryota</taxon>
        <taxon>Fungi</taxon>
        <taxon>Dikarya</taxon>
        <taxon>Ascomycota</taxon>
        <taxon>Pezizomycotina</taxon>
        <taxon>Sordariomycetes</taxon>
        <taxon>Hypocreomycetidae</taxon>
        <taxon>Hypocreales</taxon>
        <taxon>Clavicipitaceae</taxon>
        <taxon>Metarhizium</taxon>
    </lineage>
</organism>
<dbReference type="EMBL" id="CP058932">
    <property type="protein sequence ID" value="QLI65081.1"/>
    <property type="molecule type" value="Genomic_DNA"/>
</dbReference>
<protein>
    <submittedName>
        <fullName evidence="1">Uncharacterized protein</fullName>
    </submittedName>
</protein>
<evidence type="ECO:0000313" key="1">
    <source>
        <dbReference type="EMBL" id="QLI65081.1"/>
    </source>
</evidence>
<keyword evidence="2" id="KW-1185">Reference proteome</keyword>